<dbReference type="EMBL" id="JBFMKM010000013">
    <property type="protein sequence ID" value="KAL1301877.1"/>
    <property type="molecule type" value="Genomic_DNA"/>
</dbReference>
<comment type="caution">
    <text evidence="3">The sequence shown here is derived from an EMBL/GenBank/DDBJ whole genome shotgun (WGS) entry which is preliminary data.</text>
</comment>
<evidence type="ECO:0000259" key="2">
    <source>
        <dbReference type="PROSITE" id="PS51767"/>
    </source>
</evidence>
<dbReference type="InterPro" id="IPR033121">
    <property type="entry name" value="PEPTIDASE_A1"/>
</dbReference>
<evidence type="ECO:0000313" key="3">
    <source>
        <dbReference type="EMBL" id="KAL1301877.1"/>
    </source>
</evidence>
<dbReference type="Proteomes" id="UP001562354">
    <property type="component" value="Unassembled WGS sequence"/>
</dbReference>
<name>A0ABR3P6S1_9PEZI</name>
<evidence type="ECO:0000256" key="1">
    <source>
        <dbReference type="SAM" id="SignalP"/>
    </source>
</evidence>
<accession>A0ABR3P6S1</accession>
<reference evidence="3 4" key="1">
    <citation type="submission" date="2024-07" db="EMBL/GenBank/DDBJ databases">
        <title>Draft sequence of the Neodothiora populina.</title>
        <authorList>
            <person name="Drown D.D."/>
            <person name="Schuette U.S."/>
            <person name="Buechlein A.B."/>
            <person name="Rusch D.R."/>
            <person name="Winton L.W."/>
            <person name="Adams G.A."/>
        </authorList>
    </citation>
    <scope>NUCLEOTIDE SEQUENCE [LARGE SCALE GENOMIC DNA]</scope>
    <source>
        <strain evidence="3 4">CPC 39397</strain>
    </source>
</reference>
<sequence length="217" mass="23390">MQSHINLIAVFVFIGLVFEAASYDLAPRNDVPKYIEAPVFFINPFQDGGDYYTNISIGTPPQVVTALLNSQFGALITQESYYDPCDPYSGAFCPDDVSIADGTYNASTSTTAATEELTEFHISISSGNMISDVIHLLPLSISGMQFALDTSGRNRTGYGHSELGLGHSYNGFESPYEPSANFLGQLKRAGAIDSEIVSIVLGDAGQRENSVTNLIDH</sequence>
<evidence type="ECO:0000313" key="4">
    <source>
        <dbReference type="Proteomes" id="UP001562354"/>
    </source>
</evidence>
<dbReference type="InterPro" id="IPR021109">
    <property type="entry name" value="Peptidase_aspartic_dom_sf"/>
</dbReference>
<dbReference type="SUPFAM" id="SSF50630">
    <property type="entry name" value="Acid proteases"/>
    <property type="match status" value="1"/>
</dbReference>
<gene>
    <name evidence="3" type="ORF">AAFC00_006058</name>
</gene>
<dbReference type="GeneID" id="95979757"/>
<dbReference type="Pfam" id="PF00026">
    <property type="entry name" value="Asp"/>
    <property type="match status" value="1"/>
</dbReference>
<keyword evidence="4" id="KW-1185">Reference proteome</keyword>
<dbReference type="RefSeq" id="XP_069198153.1">
    <property type="nucleotide sequence ID" value="XM_069345947.1"/>
</dbReference>
<dbReference type="PROSITE" id="PS51767">
    <property type="entry name" value="PEPTIDASE_A1"/>
    <property type="match status" value="1"/>
</dbReference>
<dbReference type="Gene3D" id="2.40.70.10">
    <property type="entry name" value="Acid Proteases"/>
    <property type="match status" value="1"/>
</dbReference>
<organism evidence="3 4">
    <name type="scientific">Neodothiora populina</name>
    <dbReference type="NCBI Taxonomy" id="2781224"/>
    <lineage>
        <taxon>Eukaryota</taxon>
        <taxon>Fungi</taxon>
        <taxon>Dikarya</taxon>
        <taxon>Ascomycota</taxon>
        <taxon>Pezizomycotina</taxon>
        <taxon>Dothideomycetes</taxon>
        <taxon>Dothideomycetidae</taxon>
        <taxon>Dothideales</taxon>
        <taxon>Dothioraceae</taxon>
        <taxon>Neodothiora</taxon>
    </lineage>
</organism>
<keyword evidence="1" id="KW-0732">Signal</keyword>
<proteinExistence type="predicted"/>
<feature type="domain" description="Peptidase A1" evidence="2">
    <location>
        <begin position="51"/>
        <end position="217"/>
    </location>
</feature>
<feature type="signal peptide" evidence="1">
    <location>
        <begin position="1"/>
        <end position="22"/>
    </location>
</feature>
<feature type="chain" id="PRO_5045673757" description="Peptidase A1 domain-containing protein" evidence="1">
    <location>
        <begin position="23"/>
        <end position="217"/>
    </location>
</feature>
<protein>
    <recommendedName>
        <fullName evidence="2">Peptidase A1 domain-containing protein</fullName>
    </recommendedName>
</protein>